<dbReference type="InterPro" id="IPR013815">
    <property type="entry name" value="ATP_grasp_subdomain_1"/>
</dbReference>
<dbReference type="EMBL" id="JAFEUM010000004">
    <property type="protein sequence ID" value="MBM7037172.1"/>
    <property type="molecule type" value="Genomic_DNA"/>
</dbReference>
<reference evidence="2 3" key="1">
    <citation type="submission" date="2021-02" db="EMBL/GenBank/DDBJ databases">
        <authorList>
            <person name="Park J.-S."/>
        </authorList>
    </citation>
    <scope>NUCLEOTIDE SEQUENCE [LARGE SCALE GENOMIC DNA]</scope>
    <source>
        <strain evidence="2 3">188UL20-2</strain>
    </source>
</reference>
<keyword evidence="2" id="KW-0436">Ligase</keyword>
<evidence type="ECO:0000256" key="1">
    <source>
        <dbReference type="SAM" id="Phobius"/>
    </source>
</evidence>
<keyword evidence="1" id="KW-0472">Membrane</keyword>
<sequence>MSDHGLNKDALPQTSYTTPGMPTLKASTKKVSFFEFWPTWLVYIPVGIQWLLLSLRYRSLTLPLLANPRLPLSGMVGVGKSQLLSQAQGKCKQAILPWFTHTKTTATIDEQVTQIEASFAQINTHYPVVAKPDIGCRGIGVKLVHNSEQLNGVLQHYPRDANVMIQSLSQYEPEAGVFYVRDPQAPKGRIISLALKYTPFVVGDGRSTLGELIQADARASQLTHLYSTRHQANWDRVIEQDKPFKLVFSASHSKGAIFTNANHLITDELQSSLNEIMSDLPEFHYGRLDVKFKDIEHLQQGKTIEIIEINSASSESLHIWDSSTPFLEAMRALLFQYRLLFAFGNTQRKRGHKPPGVRALLTHWQKERALSRLYPLTD</sequence>
<feature type="transmembrane region" description="Helical" evidence="1">
    <location>
        <begin position="37"/>
        <end position="55"/>
    </location>
</feature>
<evidence type="ECO:0000313" key="3">
    <source>
        <dbReference type="Proteomes" id="UP000809621"/>
    </source>
</evidence>
<keyword evidence="1" id="KW-0812">Transmembrane</keyword>
<keyword evidence="1" id="KW-1133">Transmembrane helix</keyword>
<dbReference type="SUPFAM" id="SSF56059">
    <property type="entry name" value="Glutathione synthetase ATP-binding domain-like"/>
    <property type="match status" value="1"/>
</dbReference>
<gene>
    <name evidence="2" type="ORF">JQC93_12225</name>
</gene>
<keyword evidence="3" id="KW-1185">Reference proteome</keyword>
<dbReference type="GO" id="GO:0016874">
    <property type="term" value="F:ligase activity"/>
    <property type="evidence" value="ECO:0007669"/>
    <property type="project" value="UniProtKB-KW"/>
</dbReference>
<comment type="caution">
    <text evidence="2">The sequence shown here is derived from an EMBL/GenBank/DDBJ whole genome shotgun (WGS) entry which is preliminary data.</text>
</comment>
<evidence type="ECO:0000313" key="2">
    <source>
        <dbReference type="EMBL" id="MBM7037172.1"/>
    </source>
</evidence>
<proteinExistence type="predicted"/>
<dbReference type="Proteomes" id="UP000809621">
    <property type="component" value="Unassembled WGS sequence"/>
</dbReference>
<dbReference type="Gene3D" id="3.30.1490.20">
    <property type="entry name" value="ATP-grasp fold, A domain"/>
    <property type="match status" value="1"/>
</dbReference>
<dbReference type="RefSeq" id="WP_205158726.1">
    <property type="nucleotide sequence ID" value="NZ_JAFEUM010000004.1"/>
</dbReference>
<name>A0ABS2HM17_9VIBR</name>
<organism evidence="2 3">
    <name type="scientific">Vibrio ulleungensis</name>
    <dbReference type="NCBI Taxonomy" id="2807619"/>
    <lineage>
        <taxon>Bacteria</taxon>
        <taxon>Pseudomonadati</taxon>
        <taxon>Pseudomonadota</taxon>
        <taxon>Gammaproteobacteria</taxon>
        <taxon>Vibrionales</taxon>
        <taxon>Vibrionaceae</taxon>
        <taxon>Vibrio</taxon>
    </lineage>
</organism>
<protein>
    <submittedName>
        <fullName evidence="2">D-alanine--D-alanine ligase</fullName>
    </submittedName>
</protein>
<accession>A0ABS2HM17</accession>